<feature type="transmembrane region" description="Helical" evidence="1">
    <location>
        <begin position="414"/>
        <end position="431"/>
    </location>
</feature>
<evidence type="ECO:0000313" key="3">
    <source>
        <dbReference type="Proteomes" id="UP000676776"/>
    </source>
</evidence>
<keyword evidence="1" id="KW-1133">Transmembrane helix</keyword>
<feature type="transmembrane region" description="Helical" evidence="1">
    <location>
        <begin position="35"/>
        <end position="53"/>
    </location>
</feature>
<proteinExistence type="predicted"/>
<comment type="caution">
    <text evidence="2">The sequence shown here is derived from an EMBL/GenBank/DDBJ whole genome shotgun (WGS) entry which is preliminary data.</text>
</comment>
<feature type="transmembrane region" description="Helical" evidence="1">
    <location>
        <begin position="174"/>
        <end position="194"/>
    </location>
</feature>
<gene>
    <name evidence="2" type="ORF">J4050_00600</name>
</gene>
<keyword evidence="1" id="KW-0472">Membrane</keyword>
<feature type="transmembrane region" description="Helical" evidence="1">
    <location>
        <begin position="352"/>
        <end position="370"/>
    </location>
</feature>
<feature type="transmembrane region" description="Helical" evidence="1">
    <location>
        <begin position="7"/>
        <end position="29"/>
    </location>
</feature>
<dbReference type="EMBL" id="JAGEVF010000001">
    <property type="protein sequence ID" value="MBO3115224.1"/>
    <property type="molecule type" value="Genomic_DNA"/>
</dbReference>
<keyword evidence="1" id="KW-0812">Transmembrane</keyword>
<evidence type="ECO:0000256" key="1">
    <source>
        <dbReference type="SAM" id="Phobius"/>
    </source>
</evidence>
<reference evidence="2 3" key="1">
    <citation type="submission" date="2021-03" db="EMBL/GenBank/DDBJ databases">
        <title>Winogradskyella sp. nov., isolated from costal sediment.</title>
        <authorList>
            <person name="Gao C."/>
        </authorList>
    </citation>
    <scope>NUCLEOTIDE SEQUENCE [LARGE SCALE GENOMIC DNA]</scope>
    <source>
        <strain evidence="2 3">DF17</strain>
    </source>
</reference>
<feature type="transmembrane region" description="Helical" evidence="1">
    <location>
        <begin position="73"/>
        <end position="91"/>
    </location>
</feature>
<feature type="transmembrane region" description="Helical" evidence="1">
    <location>
        <begin position="120"/>
        <end position="143"/>
    </location>
</feature>
<organism evidence="2 3">
    <name type="scientific">Winogradskyella pelagia</name>
    <dbReference type="NCBI Taxonomy" id="2819984"/>
    <lineage>
        <taxon>Bacteria</taxon>
        <taxon>Pseudomonadati</taxon>
        <taxon>Bacteroidota</taxon>
        <taxon>Flavobacteriia</taxon>
        <taxon>Flavobacteriales</taxon>
        <taxon>Flavobacteriaceae</taxon>
        <taxon>Winogradskyella</taxon>
    </lineage>
</organism>
<evidence type="ECO:0008006" key="4">
    <source>
        <dbReference type="Google" id="ProtNLM"/>
    </source>
</evidence>
<name>A0ABS3SYU1_9FLAO</name>
<feature type="transmembrane region" description="Helical" evidence="1">
    <location>
        <begin position="390"/>
        <end position="408"/>
    </location>
</feature>
<dbReference type="Proteomes" id="UP000676776">
    <property type="component" value="Unassembled WGS sequence"/>
</dbReference>
<protein>
    <recommendedName>
        <fullName evidence="4">Oligosaccharide repeat unit polymerase</fullName>
    </recommendedName>
</protein>
<keyword evidence="3" id="KW-1185">Reference proteome</keyword>
<sequence length="441" mass="50653">MALVKPINLLLISFVIWLLAFLTIPATYINLGDSVWFAVFTLVVFNILFVLGLKSIKSVKVRPQYISNQKKQLLVVLLFAVGVSGVLVRIYQRLIIQGIYFADNLVKTRMELLAQEGGSGLLGVFSAVTYPFATIALMLAILWYKNMNKAFFVLVALFGLFPIADSILTESRLLIVFVGVMLLITFLASGISFFKSHTSIKIYSHHLFKLPSILLKKKVWIPTVVLLIGFIIFSQKVVNNRLAAFNYYDTIRIWEFYHDSKMDSDFKYNVRNSKNTLEKNKLMSAYSLKHYFAHSVAEYIRLISHLDKSWGYYYGMFEFYTYFKFLKIIGINIPSFADLNEVSYKPAVYTTFWGPFFIDFGVFGFVFSFLLGRFTQRTYLKAKQGSEVNILVYAFLGVVVLASFFVNFAMGGNLYFLTAIILTVILIRYWPNKLVVRKDEI</sequence>
<evidence type="ECO:0000313" key="2">
    <source>
        <dbReference type="EMBL" id="MBO3115224.1"/>
    </source>
</evidence>
<dbReference type="RefSeq" id="WP_208151999.1">
    <property type="nucleotide sequence ID" value="NZ_JAGEVF010000001.1"/>
</dbReference>
<feature type="transmembrane region" description="Helical" evidence="1">
    <location>
        <begin position="150"/>
        <end position="168"/>
    </location>
</feature>
<accession>A0ABS3SYU1</accession>